<gene>
    <name evidence="6" type="ORF">PHAVU_007G020600g</name>
</gene>
<dbReference type="SMR" id="V7BB61"/>
<evidence type="ECO:0000256" key="4">
    <source>
        <dbReference type="RuleBase" id="RU003718"/>
    </source>
</evidence>
<sequence>MEFLGVEGESEKLKAIFLPSITKSHLVPLVDIARIFAMHGVDVTIITTPANIAIFQSSIDRDASRGSSIRTHPVKLLHVAGVPEGVETINFSVAGDIAIKLLEALGKTLQTQFPQLFHQFKPDFIVSDMFHTWSVDAAAEFGIPRLIYVGSTFFAHCVMDSLERFEPHKKVDSEDQSFLIPGLPYNLEMTSSQIPERFKTPTDYSYVMKRVKESEKRSYGSLFKSFYAFEGPYEELYKTIMGTKSWNVGPISSWVNQDASDKSARGHGKEVEEGWLSWLDSKQKGSVVYVCFGSMKNNFSGTQIAEIAHGLEDCGHDFMWVVGEIDEGQSRALVEEFEKRVEASKKGYLIWGWAPQLRILEHPAVGGMVTHCGMNTVMETVDAGLPMVTWPLYAEQFFNERLLVDVLKIAVAVGAKECKDWADFGNEIVGREKITKAIGLLMGGGEECEEVRRRVKALSEEAKKAIQIGGSSYNNLKDVIQEMKSLKLEKLNSKVEEPVA</sequence>
<dbReference type="Gene3D" id="3.40.50.2000">
    <property type="entry name" value="Glycogen Phosphorylase B"/>
    <property type="match status" value="2"/>
</dbReference>
<evidence type="ECO:0000256" key="1">
    <source>
        <dbReference type="ARBA" id="ARBA00009995"/>
    </source>
</evidence>
<dbReference type="PANTHER" id="PTHR48047:SF45">
    <property type="entry name" value="SCOPOLETIN GLUCOSYLTRANSFERASE-LIKE"/>
    <property type="match status" value="1"/>
</dbReference>
<dbReference type="Pfam" id="PF00201">
    <property type="entry name" value="UDPGT"/>
    <property type="match status" value="1"/>
</dbReference>
<dbReference type="CDD" id="cd03784">
    <property type="entry name" value="GT1_Gtf-like"/>
    <property type="match status" value="1"/>
</dbReference>
<dbReference type="Gramene" id="ESW14825">
    <property type="protein sequence ID" value="ESW14825"/>
    <property type="gene ID" value="PHAVU_007G020600g"/>
</dbReference>
<dbReference type="AlphaFoldDB" id="V7BB61"/>
<dbReference type="OrthoDB" id="5835829at2759"/>
<dbReference type="EC" id="2.4.1.-" evidence="5"/>
<protein>
    <recommendedName>
        <fullName evidence="5">Glycosyltransferase</fullName>
        <ecNumber evidence="5">2.4.1.-</ecNumber>
    </recommendedName>
</protein>
<evidence type="ECO:0000256" key="5">
    <source>
        <dbReference type="RuleBase" id="RU362057"/>
    </source>
</evidence>
<name>V7BB61_PHAVU</name>
<dbReference type="EMBL" id="CM002294">
    <property type="protein sequence ID" value="ESW14825.1"/>
    <property type="molecule type" value="Genomic_DNA"/>
</dbReference>
<keyword evidence="2 4" id="KW-0328">Glycosyltransferase</keyword>
<accession>V7BB61</accession>
<keyword evidence="7" id="KW-1185">Reference proteome</keyword>
<reference evidence="7" key="1">
    <citation type="journal article" date="2014" name="Nat. Genet.">
        <title>A reference genome for common bean and genome-wide analysis of dual domestications.</title>
        <authorList>
            <person name="Schmutz J."/>
            <person name="McClean P.E."/>
            <person name="Mamidi S."/>
            <person name="Wu G.A."/>
            <person name="Cannon S.B."/>
            <person name="Grimwood J."/>
            <person name="Jenkins J."/>
            <person name="Shu S."/>
            <person name="Song Q."/>
            <person name="Chavarro C."/>
            <person name="Torres-Torres M."/>
            <person name="Geffroy V."/>
            <person name="Moghaddam S.M."/>
            <person name="Gao D."/>
            <person name="Abernathy B."/>
            <person name="Barry K."/>
            <person name="Blair M."/>
            <person name="Brick M.A."/>
            <person name="Chovatia M."/>
            <person name="Gepts P."/>
            <person name="Goodstein D.M."/>
            <person name="Gonzales M."/>
            <person name="Hellsten U."/>
            <person name="Hyten D.L."/>
            <person name="Jia G."/>
            <person name="Kelly J.D."/>
            <person name="Kudrna D."/>
            <person name="Lee R."/>
            <person name="Richard M.M."/>
            <person name="Miklas P.N."/>
            <person name="Osorno J.M."/>
            <person name="Rodrigues J."/>
            <person name="Thareau V."/>
            <person name="Urrea C.A."/>
            <person name="Wang M."/>
            <person name="Yu Y."/>
            <person name="Zhang M."/>
            <person name="Wing R.A."/>
            <person name="Cregan P.B."/>
            <person name="Rokhsar D.S."/>
            <person name="Jackson S.A."/>
        </authorList>
    </citation>
    <scope>NUCLEOTIDE SEQUENCE [LARGE SCALE GENOMIC DNA]</scope>
    <source>
        <strain evidence="7">cv. G19833</strain>
    </source>
</reference>
<dbReference type="InterPro" id="IPR035595">
    <property type="entry name" value="UDP_glycos_trans_CS"/>
</dbReference>
<evidence type="ECO:0000313" key="7">
    <source>
        <dbReference type="Proteomes" id="UP000000226"/>
    </source>
</evidence>
<dbReference type="OMA" id="PANFIHQ"/>
<evidence type="ECO:0000256" key="2">
    <source>
        <dbReference type="ARBA" id="ARBA00022676"/>
    </source>
</evidence>
<dbReference type="Proteomes" id="UP000000226">
    <property type="component" value="Chromosome 7"/>
</dbReference>
<dbReference type="eggNOG" id="KOG1192">
    <property type="taxonomic scope" value="Eukaryota"/>
</dbReference>
<dbReference type="PROSITE" id="PS00375">
    <property type="entry name" value="UDPGT"/>
    <property type="match status" value="1"/>
</dbReference>
<evidence type="ECO:0000256" key="3">
    <source>
        <dbReference type="ARBA" id="ARBA00022679"/>
    </source>
</evidence>
<dbReference type="GO" id="GO:0035251">
    <property type="term" value="F:UDP-glucosyltransferase activity"/>
    <property type="evidence" value="ECO:0007669"/>
    <property type="project" value="TreeGrafter"/>
</dbReference>
<dbReference type="InterPro" id="IPR002213">
    <property type="entry name" value="UDP_glucos_trans"/>
</dbReference>
<organism evidence="6 7">
    <name type="scientific">Phaseolus vulgaris</name>
    <name type="common">Kidney bean</name>
    <name type="synonym">French bean</name>
    <dbReference type="NCBI Taxonomy" id="3885"/>
    <lineage>
        <taxon>Eukaryota</taxon>
        <taxon>Viridiplantae</taxon>
        <taxon>Streptophyta</taxon>
        <taxon>Embryophyta</taxon>
        <taxon>Tracheophyta</taxon>
        <taxon>Spermatophyta</taxon>
        <taxon>Magnoliopsida</taxon>
        <taxon>eudicotyledons</taxon>
        <taxon>Gunneridae</taxon>
        <taxon>Pentapetalae</taxon>
        <taxon>rosids</taxon>
        <taxon>fabids</taxon>
        <taxon>Fabales</taxon>
        <taxon>Fabaceae</taxon>
        <taxon>Papilionoideae</taxon>
        <taxon>50 kb inversion clade</taxon>
        <taxon>NPAAA clade</taxon>
        <taxon>indigoferoid/millettioid clade</taxon>
        <taxon>Phaseoleae</taxon>
        <taxon>Phaseolus</taxon>
    </lineage>
</organism>
<dbReference type="SUPFAM" id="SSF53756">
    <property type="entry name" value="UDP-Glycosyltransferase/glycogen phosphorylase"/>
    <property type="match status" value="1"/>
</dbReference>
<comment type="similarity">
    <text evidence="1 4">Belongs to the UDP-glycosyltransferase family.</text>
</comment>
<dbReference type="PANTHER" id="PTHR48047">
    <property type="entry name" value="GLYCOSYLTRANSFERASE"/>
    <property type="match status" value="1"/>
</dbReference>
<keyword evidence="3 4" id="KW-0808">Transferase</keyword>
<proteinExistence type="inferred from homology"/>
<evidence type="ECO:0000313" key="6">
    <source>
        <dbReference type="EMBL" id="ESW14825.1"/>
    </source>
</evidence>
<dbReference type="FunFam" id="3.40.50.2000:FF:000202">
    <property type="entry name" value="Glycosyltransferase"/>
    <property type="match status" value="1"/>
</dbReference>